<dbReference type="InterPro" id="IPR036291">
    <property type="entry name" value="NAD(P)-bd_dom_sf"/>
</dbReference>
<feature type="domain" description="NAD-dependent epimerase/dehydratase" evidence="2">
    <location>
        <begin position="11"/>
        <end position="220"/>
    </location>
</feature>
<accession>X1S172</accession>
<organism evidence="3">
    <name type="scientific">marine sediment metagenome</name>
    <dbReference type="NCBI Taxonomy" id="412755"/>
    <lineage>
        <taxon>unclassified sequences</taxon>
        <taxon>metagenomes</taxon>
        <taxon>ecological metagenomes</taxon>
    </lineage>
</organism>
<proteinExistence type="inferred from homology"/>
<reference evidence="3" key="1">
    <citation type="journal article" date="2014" name="Front. Microbiol.">
        <title>High frequency of phylogenetically diverse reductive dehalogenase-homologous genes in deep subseafloor sedimentary metagenomes.</title>
        <authorList>
            <person name="Kawai M."/>
            <person name="Futagami T."/>
            <person name="Toyoda A."/>
            <person name="Takaki Y."/>
            <person name="Nishi S."/>
            <person name="Hori S."/>
            <person name="Arai W."/>
            <person name="Tsubouchi T."/>
            <person name="Morono Y."/>
            <person name="Uchiyama I."/>
            <person name="Ito T."/>
            <person name="Fujiyama A."/>
            <person name="Inagaki F."/>
            <person name="Takami H."/>
        </authorList>
    </citation>
    <scope>NUCLEOTIDE SEQUENCE</scope>
    <source>
        <strain evidence="3">Expedition CK06-06</strain>
    </source>
</reference>
<evidence type="ECO:0000313" key="3">
    <source>
        <dbReference type="EMBL" id="GAI86782.1"/>
    </source>
</evidence>
<gene>
    <name evidence="3" type="ORF">S12H4_12923</name>
</gene>
<sequence length="226" mass="25534">MLEQFYYKKRVLVTGGSGFIGKYLQEELFNCGAVITIIDKNPQYAKSINVIKCDICDYKNLEKVINDISPEIVFHLAANIDRTSEFDIIRNMISVNLIGTLNLLESLKNISSCRSIIVAGTSEEYGNNQAPFKEYYKEDPISPYSFSKVCASYLSKMLFNVCKLPIIILRPTLAYGPGQKGTMFIPTLIKTLLLNEKFVMTSGEQTRDFIYIDDLVNAFCEISATH</sequence>
<evidence type="ECO:0000259" key="2">
    <source>
        <dbReference type="Pfam" id="PF01370"/>
    </source>
</evidence>
<dbReference type="Pfam" id="PF01370">
    <property type="entry name" value="Epimerase"/>
    <property type="match status" value="1"/>
</dbReference>
<dbReference type="AlphaFoldDB" id="X1S172"/>
<protein>
    <recommendedName>
        <fullName evidence="2">NAD-dependent epimerase/dehydratase domain-containing protein</fullName>
    </recommendedName>
</protein>
<dbReference type="Gene3D" id="3.40.50.720">
    <property type="entry name" value="NAD(P)-binding Rossmann-like Domain"/>
    <property type="match status" value="1"/>
</dbReference>
<name>X1S172_9ZZZZ</name>
<evidence type="ECO:0000256" key="1">
    <source>
        <dbReference type="ARBA" id="ARBA00007637"/>
    </source>
</evidence>
<comment type="caution">
    <text evidence="3">The sequence shown here is derived from an EMBL/GenBank/DDBJ whole genome shotgun (WGS) entry which is preliminary data.</text>
</comment>
<dbReference type="InterPro" id="IPR001509">
    <property type="entry name" value="Epimerase_deHydtase"/>
</dbReference>
<comment type="similarity">
    <text evidence="1">Belongs to the NAD(P)-dependent epimerase/dehydratase family.</text>
</comment>
<dbReference type="SUPFAM" id="SSF51735">
    <property type="entry name" value="NAD(P)-binding Rossmann-fold domains"/>
    <property type="match status" value="1"/>
</dbReference>
<dbReference type="PANTHER" id="PTHR43000">
    <property type="entry name" value="DTDP-D-GLUCOSE 4,6-DEHYDRATASE-RELATED"/>
    <property type="match status" value="1"/>
</dbReference>
<dbReference type="EMBL" id="BARW01006165">
    <property type="protein sequence ID" value="GAI86782.1"/>
    <property type="molecule type" value="Genomic_DNA"/>
</dbReference>